<dbReference type="PIRSF" id="PIRSF006603">
    <property type="entry name" value="DinF"/>
    <property type="match status" value="1"/>
</dbReference>
<feature type="transmembrane region" description="Helical" evidence="10">
    <location>
        <begin position="360"/>
        <end position="383"/>
    </location>
</feature>
<reference evidence="11 12" key="1">
    <citation type="submission" date="2008-11" db="EMBL/GenBank/DDBJ databases">
        <title>Draft genome sequence of Bacteroides pectinophilus (ATCC 43243).</title>
        <authorList>
            <person name="Sudarsanam P."/>
            <person name="Ley R."/>
            <person name="Guruge J."/>
            <person name="Turnbaugh P.J."/>
            <person name="Mahowald M."/>
            <person name="Liep D."/>
            <person name="Gordon J."/>
        </authorList>
    </citation>
    <scope>NUCLEOTIDE SEQUENCE [LARGE SCALE GENOMIC DNA]</scope>
    <source>
        <strain evidence="11 12">ATCC 43243</strain>
    </source>
</reference>
<dbReference type="Pfam" id="PF01554">
    <property type="entry name" value="MatE"/>
    <property type="match status" value="2"/>
</dbReference>
<evidence type="ECO:0000256" key="2">
    <source>
        <dbReference type="ARBA" id="ARBA00008417"/>
    </source>
</evidence>
<dbReference type="AlphaFoldDB" id="B7AWE2"/>
<evidence type="ECO:0000313" key="12">
    <source>
        <dbReference type="Proteomes" id="UP000003136"/>
    </source>
</evidence>
<evidence type="ECO:0000256" key="9">
    <source>
        <dbReference type="ARBA" id="ARBA00023251"/>
    </source>
</evidence>
<keyword evidence="4" id="KW-0813">Transport</keyword>
<comment type="similarity">
    <text evidence="2">Belongs to the multi antimicrobial extrusion (MATE) (TC 2.A.66.1) family. MepA subfamily.</text>
</comment>
<keyword evidence="6 10" id="KW-0812">Transmembrane</keyword>
<feature type="transmembrane region" description="Helical" evidence="10">
    <location>
        <begin position="95"/>
        <end position="117"/>
    </location>
</feature>
<keyword evidence="9" id="KW-0046">Antibiotic resistance</keyword>
<feature type="transmembrane region" description="Helical" evidence="10">
    <location>
        <begin position="321"/>
        <end position="340"/>
    </location>
</feature>
<dbReference type="GO" id="GO:0046677">
    <property type="term" value="P:response to antibiotic"/>
    <property type="evidence" value="ECO:0007669"/>
    <property type="project" value="UniProtKB-KW"/>
</dbReference>
<feature type="transmembrane region" description="Helical" evidence="10">
    <location>
        <begin position="395"/>
        <end position="412"/>
    </location>
</feature>
<keyword evidence="12" id="KW-1185">Reference proteome</keyword>
<keyword evidence="5" id="KW-1003">Cell membrane</keyword>
<evidence type="ECO:0000256" key="7">
    <source>
        <dbReference type="ARBA" id="ARBA00022989"/>
    </source>
</evidence>
<accession>B7AWE2</accession>
<evidence type="ECO:0000256" key="6">
    <source>
        <dbReference type="ARBA" id="ARBA00022692"/>
    </source>
</evidence>
<evidence type="ECO:0000256" key="3">
    <source>
        <dbReference type="ARBA" id="ARBA00022106"/>
    </source>
</evidence>
<organism evidence="11 12">
    <name type="scientific">[Bacteroides] pectinophilus ATCC 43243</name>
    <dbReference type="NCBI Taxonomy" id="483218"/>
    <lineage>
        <taxon>Bacteria</taxon>
        <taxon>Bacillati</taxon>
        <taxon>Bacillota</taxon>
        <taxon>Clostridia</taxon>
        <taxon>Eubacteriales</taxon>
    </lineage>
</organism>
<feature type="transmembrane region" description="Helical" evidence="10">
    <location>
        <begin position="196"/>
        <end position="216"/>
    </location>
</feature>
<protein>
    <recommendedName>
        <fullName evidence="3">Multidrug export protein MepA</fullName>
    </recommendedName>
</protein>
<comment type="subcellular location">
    <subcellularLocation>
        <location evidence="1">Cell membrane</location>
        <topology evidence="1">Multi-pass membrane protein</topology>
    </subcellularLocation>
</comment>
<dbReference type="GO" id="GO:0015297">
    <property type="term" value="F:antiporter activity"/>
    <property type="evidence" value="ECO:0007669"/>
    <property type="project" value="InterPro"/>
</dbReference>
<comment type="caution">
    <text evidence="11">The sequence shown here is derived from an EMBL/GenBank/DDBJ whole genome shotgun (WGS) entry which is preliminary data.</text>
</comment>
<feature type="transmembrane region" description="Helical" evidence="10">
    <location>
        <begin position="21"/>
        <end position="38"/>
    </location>
</feature>
<dbReference type="InterPro" id="IPR051327">
    <property type="entry name" value="MATE_MepA_subfamily"/>
</dbReference>
<feature type="transmembrane region" description="Helical" evidence="10">
    <location>
        <begin position="137"/>
        <end position="155"/>
    </location>
</feature>
<feature type="transmembrane region" description="Helical" evidence="10">
    <location>
        <begin position="280"/>
        <end position="301"/>
    </location>
</feature>
<dbReference type="STRING" id="483218.BACPEC_03042"/>
<evidence type="ECO:0000313" key="11">
    <source>
        <dbReference type="EMBL" id="EEC56533.1"/>
    </source>
</evidence>
<keyword evidence="7 10" id="KW-1133">Transmembrane helix</keyword>
<reference evidence="11 12" key="2">
    <citation type="submission" date="2008-11" db="EMBL/GenBank/DDBJ databases">
        <authorList>
            <person name="Fulton L."/>
            <person name="Clifton S."/>
            <person name="Fulton B."/>
            <person name="Xu J."/>
            <person name="Minx P."/>
            <person name="Pepin K.H."/>
            <person name="Johnson M."/>
            <person name="Bhonagiri V."/>
            <person name="Nash W.E."/>
            <person name="Mardis E.R."/>
            <person name="Wilson R.K."/>
        </authorList>
    </citation>
    <scope>NUCLEOTIDE SEQUENCE [LARGE SCALE GENOMIC DNA]</scope>
    <source>
        <strain evidence="11 12">ATCC 43243</strain>
    </source>
</reference>
<dbReference type="CDD" id="cd13143">
    <property type="entry name" value="MATE_MepA_like"/>
    <property type="match status" value="1"/>
</dbReference>
<feature type="transmembrane region" description="Helical" evidence="10">
    <location>
        <begin position="418"/>
        <end position="438"/>
    </location>
</feature>
<dbReference type="EMBL" id="ABVQ01000037">
    <property type="protein sequence ID" value="EEC56533.1"/>
    <property type="molecule type" value="Genomic_DNA"/>
</dbReference>
<name>B7AWE2_9FIRM</name>
<keyword evidence="8 10" id="KW-0472">Membrane</keyword>
<sequence>MEIKMKIKLSDHFTYGRLLRFCLPSVIMMVFTSIYGVVDGFFVSNFAGKVSFAAINLVMPFIMILGGLGFMIGAGGSALVARTLGEGDKKRASQYFSMLVYFTVICGIITTVIGIIFMRPIALILGATPAMLDDCVIYGRTVMAFNIAFMLQNVFQTFLTTAEKPKLGLMATLAAGITNMVLDAVFVGVFRWGVTGAAAATGISQCVGGILPLIYFARPNSSLLRLSLCRMDAGIIIKACTNGASELMTSISGSIVSILYNFQLLRFAGENGVAAYGVLMYVQFIFIAVFIGYNIGTAPVVGYNYGSGNNAELKNMLRKSLVVMGSAGAVMMVTAQALSYPLAGIFVGYDAQLLAMTHRAFGIFSLSFIIAGFNIFASSFFTALGNGAVSAGISLMRTLVFQMAAVLILPLILRIDGIWWATTAAELLALAVSAFFLIKKKNTYHYA</sequence>
<feature type="transmembrane region" description="Helical" evidence="10">
    <location>
        <begin position="167"/>
        <end position="190"/>
    </location>
</feature>
<dbReference type="GO" id="GO:0042910">
    <property type="term" value="F:xenobiotic transmembrane transporter activity"/>
    <property type="evidence" value="ECO:0007669"/>
    <property type="project" value="InterPro"/>
</dbReference>
<gene>
    <name evidence="11" type="ORF">BACPEC_03042</name>
</gene>
<dbReference type="PANTHER" id="PTHR43823:SF3">
    <property type="entry name" value="MULTIDRUG EXPORT PROTEIN MEPA"/>
    <property type="match status" value="1"/>
</dbReference>
<dbReference type="InterPro" id="IPR048279">
    <property type="entry name" value="MdtK-like"/>
</dbReference>
<dbReference type="InterPro" id="IPR045070">
    <property type="entry name" value="MATE_MepA-like"/>
</dbReference>
<evidence type="ECO:0000256" key="10">
    <source>
        <dbReference type="SAM" id="Phobius"/>
    </source>
</evidence>
<feature type="transmembrane region" description="Helical" evidence="10">
    <location>
        <begin position="236"/>
        <end position="260"/>
    </location>
</feature>
<dbReference type="eggNOG" id="COG0534">
    <property type="taxonomic scope" value="Bacteria"/>
</dbReference>
<evidence type="ECO:0000256" key="8">
    <source>
        <dbReference type="ARBA" id="ARBA00023136"/>
    </source>
</evidence>
<dbReference type="HOGENOM" id="CLU_012893_0_2_9"/>
<evidence type="ECO:0000256" key="5">
    <source>
        <dbReference type="ARBA" id="ARBA00022475"/>
    </source>
</evidence>
<dbReference type="Proteomes" id="UP000003136">
    <property type="component" value="Unassembled WGS sequence"/>
</dbReference>
<dbReference type="GO" id="GO:0005886">
    <property type="term" value="C:plasma membrane"/>
    <property type="evidence" value="ECO:0007669"/>
    <property type="project" value="UniProtKB-SubCell"/>
</dbReference>
<dbReference type="InterPro" id="IPR002528">
    <property type="entry name" value="MATE_fam"/>
</dbReference>
<feature type="transmembrane region" description="Helical" evidence="10">
    <location>
        <begin position="50"/>
        <end position="74"/>
    </location>
</feature>
<evidence type="ECO:0000256" key="4">
    <source>
        <dbReference type="ARBA" id="ARBA00022448"/>
    </source>
</evidence>
<dbReference type="PANTHER" id="PTHR43823">
    <property type="entry name" value="SPORULATION PROTEIN YKVU"/>
    <property type="match status" value="1"/>
</dbReference>
<proteinExistence type="inferred from homology"/>
<evidence type="ECO:0000256" key="1">
    <source>
        <dbReference type="ARBA" id="ARBA00004651"/>
    </source>
</evidence>